<keyword evidence="1" id="KW-0812">Transmembrane</keyword>
<accession>A0A397U680</accession>
<dbReference type="EMBL" id="QKWP01002154">
    <property type="protein sequence ID" value="RIB04568.1"/>
    <property type="molecule type" value="Genomic_DNA"/>
</dbReference>
<evidence type="ECO:0000256" key="1">
    <source>
        <dbReference type="SAM" id="Phobius"/>
    </source>
</evidence>
<dbReference type="Proteomes" id="UP000266673">
    <property type="component" value="Unassembled WGS sequence"/>
</dbReference>
<organism evidence="2 3">
    <name type="scientific">Gigaspora rosea</name>
    <dbReference type="NCBI Taxonomy" id="44941"/>
    <lineage>
        <taxon>Eukaryota</taxon>
        <taxon>Fungi</taxon>
        <taxon>Fungi incertae sedis</taxon>
        <taxon>Mucoromycota</taxon>
        <taxon>Glomeromycotina</taxon>
        <taxon>Glomeromycetes</taxon>
        <taxon>Diversisporales</taxon>
        <taxon>Gigasporaceae</taxon>
        <taxon>Gigaspora</taxon>
    </lineage>
</organism>
<keyword evidence="1" id="KW-1133">Transmembrane helix</keyword>
<keyword evidence="3" id="KW-1185">Reference proteome</keyword>
<comment type="caution">
    <text evidence="2">The sequence shown here is derived from an EMBL/GenBank/DDBJ whole genome shotgun (WGS) entry which is preliminary data.</text>
</comment>
<proteinExistence type="predicted"/>
<sequence>MKDSLLVINLIIFIKLGCTFLAKIQVLTTVLYCQQHKEHANLELDSLKFKTLIETNPQLEGFFDFMTNLIVPKECSAYNINEAKKSSVGLCYLIAGLRNKFVNQHKLEVGLYLMASGATWEAIDTMSSLGYSTCAKTVNDFRKKAKNEYISKVKKHFMENNNVFHVYNVDDYHAIHKIRRPDTVSTSSAKHFVTCVAKPVIDSPSVPLIVNHISIHNPSNPYWVSQKQSNEFDRVEALTVHMYNDNIIERKEERSMKGLQLVRFNEQKKGNDTFTLEDLVDSDDDAAADNNDVEEEANNGFQEIDESLEILSKLTTEINQINLW</sequence>
<evidence type="ECO:0000313" key="3">
    <source>
        <dbReference type="Proteomes" id="UP000266673"/>
    </source>
</evidence>
<protein>
    <submittedName>
        <fullName evidence="2">Uncharacterized protein</fullName>
    </submittedName>
</protein>
<name>A0A397U680_9GLOM</name>
<dbReference type="AlphaFoldDB" id="A0A397U680"/>
<feature type="transmembrane region" description="Helical" evidence="1">
    <location>
        <begin position="6"/>
        <end position="32"/>
    </location>
</feature>
<evidence type="ECO:0000313" key="2">
    <source>
        <dbReference type="EMBL" id="RIB04568.1"/>
    </source>
</evidence>
<reference evidence="2 3" key="1">
    <citation type="submission" date="2018-06" db="EMBL/GenBank/DDBJ databases">
        <title>Comparative genomics reveals the genomic features of Rhizophagus irregularis, R. cerebriforme, R. diaphanum and Gigaspora rosea, and their symbiotic lifestyle signature.</title>
        <authorList>
            <person name="Morin E."/>
            <person name="San Clemente H."/>
            <person name="Chen E.C.H."/>
            <person name="De La Providencia I."/>
            <person name="Hainaut M."/>
            <person name="Kuo A."/>
            <person name="Kohler A."/>
            <person name="Murat C."/>
            <person name="Tang N."/>
            <person name="Roy S."/>
            <person name="Loubradou J."/>
            <person name="Henrissat B."/>
            <person name="Grigoriev I.V."/>
            <person name="Corradi N."/>
            <person name="Roux C."/>
            <person name="Martin F.M."/>
        </authorList>
    </citation>
    <scope>NUCLEOTIDE SEQUENCE [LARGE SCALE GENOMIC DNA]</scope>
    <source>
        <strain evidence="2 3">DAOM 194757</strain>
    </source>
</reference>
<keyword evidence="1" id="KW-0472">Membrane</keyword>
<gene>
    <name evidence="2" type="ORF">C2G38_2254302</name>
</gene>